<name>A0A9P0CPD2_9CUCU</name>
<dbReference type="Pfam" id="PF17182">
    <property type="entry name" value="OSK"/>
    <property type="match status" value="1"/>
</dbReference>
<feature type="region of interest" description="Disordered" evidence="1">
    <location>
        <begin position="94"/>
        <end position="113"/>
    </location>
</feature>
<dbReference type="InterPro" id="IPR041966">
    <property type="entry name" value="LOTUS-like"/>
</dbReference>
<organism evidence="3 4">
    <name type="scientific">Psylliodes chrysocephalus</name>
    <dbReference type="NCBI Taxonomy" id="3402493"/>
    <lineage>
        <taxon>Eukaryota</taxon>
        <taxon>Metazoa</taxon>
        <taxon>Ecdysozoa</taxon>
        <taxon>Arthropoda</taxon>
        <taxon>Hexapoda</taxon>
        <taxon>Insecta</taxon>
        <taxon>Pterygota</taxon>
        <taxon>Neoptera</taxon>
        <taxon>Endopterygota</taxon>
        <taxon>Coleoptera</taxon>
        <taxon>Polyphaga</taxon>
        <taxon>Cucujiformia</taxon>
        <taxon>Chrysomeloidea</taxon>
        <taxon>Chrysomelidae</taxon>
        <taxon>Galerucinae</taxon>
        <taxon>Alticini</taxon>
        <taxon>Psylliodes</taxon>
    </lineage>
</organism>
<dbReference type="SUPFAM" id="SSF52266">
    <property type="entry name" value="SGNH hydrolase"/>
    <property type="match status" value="1"/>
</dbReference>
<dbReference type="Gene3D" id="3.40.50.1110">
    <property type="entry name" value="SGNH hydrolase"/>
    <property type="match status" value="1"/>
</dbReference>
<dbReference type="EMBL" id="OV651826">
    <property type="protein sequence ID" value="CAH1103465.1"/>
    <property type="molecule type" value="Genomic_DNA"/>
</dbReference>
<protein>
    <recommendedName>
        <fullName evidence="2">OSK domain-containing protein</fullName>
    </recommendedName>
</protein>
<dbReference type="InterPro" id="IPR033447">
    <property type="entry name" value="OSK"/>
</dbReference>
<keyword evidence="4" id="KW-1185">Reference proteome</keyword>
<reference evidence="3" key="1">
    <citation type="submission" date="2022-01" db="EMBL/GenBank/DDBJ databases">
        <authorList>
            <person name="King R."/>
        </authorList>
    </citation>
    <scope>NUCLEOTIDE SEQUENCE</scope>
</reference>
<feature type="domain" description="OSK" evidence="2">
    <location>
        <begin position="160"/>
        <end position="315"/>
    </location>
</feature>
<accession>A0A9P0CPD2</accession>
<feature type="compositionally biased region" description="Low complexity" evidence="1">
    <location>
        <begin position="103"/>
        <end position="113"/>
    </location>
</feature>
<dbReference type="Proteomes" id="UP001153636">
    <property type="component" value="Chromosome 14"/>
</dbReference>
<proteinExistence type="predicted"/>
<dbReference type="Gene3D" id="3.30.420.610">
    <property type="entry name" value="LOTUS domain-like"/>
    <property type="match status" value="1"/>
</dbReference>
<dbReference type="AlphaFoldDB" id="A0A9P0CPD2"/>
<gene>
    <name evidence="3" type="ORF">PSYICH_LOCUS4436</name>
</gene>
<evidence type="ECO:0000313" key="3">
    <source>
        <dbReference type="EMBL" id="CAH1103465.1"/>
    </source>
</evidence>
<dbReference type="OrthoDB" id="10034606at2759"/>
<evidence type="ECO:0000256" key="1">
    <source>
        <dbReference type="SAM" id="MobiDB-lite"/>
    </source>
</evidence>
<sequence length="357" mass="41637">MLFNEEAKTVKIILAIINVYGSKGLKLKNLEQEFKNYCGFPLPYKQFGNNNLRSWLLTLPDIYLVNDENDEETLFQHSEKSYHIRQLIYKQKSNQEKTSQGTRYGNFPNNKRNNFKNYKNGKSLYKQHINNNISHIHQSINTVAINETDRFREFNKLESMLPLFYNHQALGDDFLLDIADTKFGYYVPDQGSQECGLCCSDQTISELAMKIKNAKYLAPRVVVMIGLTDLLMGKNVNDMIVDLRMLVNELKNKNTRATLVTLVPTPKMASLNDRYLTRMQIFNNAILDYSLYSTELKCNVIDMYSIFQEEENKFQRNNDRLTKLTRKDKYKVFSDFGRKIFISNLKTCLIEQLVAGH</sequence>
<evidence type="ECO:0000259" key="2">
    <source>
        <dbReference type="Pfam" id="PF17182"/>
    </source>
</evidence>
<evidence type="ECO:0000313" key="4">
    <source>
        <dbReference type="Proteomes" id="UP001153636"/>
    </source>
</evidence>
<dbReference type="InterPro" id="IPR036514">
    <property type="entry name" value="SGNH_hydro_sf"/>
</dbReference>